<dbReference type="InterPro" id="IPR014775">
    <property type="entry name" value="L27_C"/>
</dbReference>
<dbReference type="InterPro" id="IPR036892">
    <property type="entry name" value="L27_dom_sf"/>
</dbReference>
<dbReference type="PROSITE" id="PS50106">
    <property type="entry name" value="PDZ"/>
    <property type="match status" value="1"/>
</dbReference>
<dbReference type="PANTHER" id="PTHR23122">
    <property type="entry name" value="MEMBRANE-ASSOCIATED GUANYLATE KINASE MAGUK"/>
    <property type="match status" value="1"/>
</dbReference>
<dbReference type="PROSITE" id="PS50052">
    <property type="entry name" value="GUANYLATE_KINASE_2"/>
    <property type="match status" value="1"/>
</dbReference>
<dbReference type="SUPFAM" id="SSF50156">
    <property type="entry name" value="PDZ domain-like"/>
    <property type="match status" value="1"/>
</dbReference>
<evidence type="ECO:0008006" key="10">
    <source>
        <dbReference type="Google" id="ProtNLM"/>
    </source>
</evidence>
<evidence type="ECO:0000256" key="1">
    <source>
        <dbReference type="ARBA" id="ARBA00007014"/>
    </source>
</evidence>
<dbReference type="InterPro" id="IPR008145">
    <property type="entry name" value="GK/Ca_channel_bsu"/>
</dbReference>
<gene>
    <name evidence="8" type="ORF">RUM44_007277</name>
</gene>
<keyword evidence="9" id="KW-1185">Reference proteome</keyword>
<dbReference type="InterPro" id="IPR036034">
    <property type="entry name" value="PDZ_sf"/>
</dbReference>
<evidence type="ECO:0000256" key="2">
    <source>
        <dbReference type="ARBA" id="ARBA00022443"/>
    </source>
</evidence>
<dbReference type="InterPro" id="IPR050716">
    <property type="entry name" value="MAGUK"/>
</dbReference>
<dbReference type="SMART" id="SM00072">
    <property type="entry name" value="GuKc"/>
    <property type="match status" value="1"/>
</dbReference>
<evidence type="ECO:0000259" key="5">
    <source>
        <dbReference type="PROSITE" id="PS50052"/>
    </source>
</evidence>
<evidence type="ECO:0000259" key="4">
    <source>
        <dbReference type="PROSITE" id="PS50002"/>
    </source>
</evidence>
<dbReference type="InterPro" id="IPR036028">
    <property type="entry name" value="SH3-like_dom_sf"/>
</dbReference>
<reference evidence="8 9" key="1">
    <citation type="submission" date="2023-09" db="EMBL/GenBank/DDBJ databases">
        <title>Genomes of two closely related lineages of the louse Polyplax serrata with different host specificities.</title>
        <authorList>
            <person name="Martinu J."/>
            <person name="Tarabai H."/>
            <person name="Stefka J."/>
            <person name="Hypsa V."/>
        </authorList>
    </citation>
    <scope>NUCLEOTIDE SEQUENCE [LARGE SCALE GENOMIC DNA]</scope>
    <source>
        <strain evidence="8">98ZLc_SE</strain>
    </source>
</reference>
<dbReference type="InterPro" id="IPR004172">
    <property type="entry name" value="L27_dom"/>
</dbReference>
<dbReference type="Pfam" id="PF07653">
    <property type="entry name" value="SH3_2"/>
    <property type="match status" value="1"/>
</dbReference>
<feature type="domain" description="SH3" evidence="4">
    <location>
        <begin position="377"/>
        <end position="446"/>
    </location>
</feature>
<dbReference type="SUPFAM" id="SSF50044">
    <property type="entry name" value="SH3-domain"/>
    <property type="match status" value="1"/>
</dbReference>
<dbReference type="Gene3D" id="3.40.50.300">
    <property type="entry name" value="P-loop containing nucleotide triphosphate hydrolases"/>
    <property type="match status" value="1"/>
</dbReference>
<evidence type="ECO:0000259" key="7">
    <source>
        <dbReference type="PROSITE" id="PS51022"/>
    </source>
</evidence>
<dbReference type="SUPFAM" id="SSF101288">
    <property type="entry name" value="L27 domain"/>
    <property type="match status" value="1"/>
</dbReference>
<evidence type="ECO:0000313" key="9">
    <source>
        <dbReference type="Proteomes" id="UP001359485"/>
    </source>
</evidence>
<organism evidence="8 9">
    <name type="scientific">Polyplax serrata</name>
    <name type="common">Common mouse louse</name>
    <dbReference type="NCBI Taxonomy" id="468196"/>
    <lineage>
        <taxon>Eukaryota</taxon>
        <taxon>Metazoa</taxon>
        <taxon>Ecdysozoa</taxon>
        <taxon>Arthropoda</taxon>
        <taxon>Hexapoda</taxon>
        <taxon>Insecta</taxon>
        <taxon>Pterygota</taxon>
        <taxon>Neoptera</taxon>
        <taxon>Paraneoptera</taxon>
        <taxon>Psocodea</taxon>
        <taxon>Troctomorpha</taxon>
        <taxon>Phthiraptera</taxon>
        <taxon>Anoplura</taxon>
        <taxon>Polyplacidae</taxon>
        <taxon>Polyplax</taxon>
    </lineage>
</organism>
<dbReference type="Proteomes" id="UP001359485">
    <property type="component" value="Unassembled WGS sequence"/>
</dbReference>
<dbReference type="PROSITE" id="PS51022">
    <property type="entry name" value="L27"/>
    <property type="match status" value="1"/>
</dbReference>
<dbReference type="Pfam" id="PF00595">
    <property type="entry name" value="PDZ"/>
    <property type="match status" value="1"/>
</dbReference>
<dbReference type="SUPFAM" id="SSF52540">
    <property type="entry name" value="P-loop containing nucleoside triphosphate hydrolases"/>
    <property type="match status" value="1"/>
</dbReference>
<dbReference type="EMBL" id="JAWJWF010000005">
    <property type="protein sequence ID" value="KAK6632242.1"/>
    <property type="molecule type" value="Genomic_DNA"/>
</dbReference>
<dbReference type="InterPro" id="IPR001478">
    <property type="entry name" value="PDZ"/>
</dbReference>
<evidence type="ECO:0000313" key="8">
    <source>
        <dbReference type="EMBL" id="KAK6632242.1"/>
    </source>
</evidence>
<evidence type="ECO:0000256" key="3">
    <source>
        <dbReference type="PROSITE-ProRule" id="PRU00192"/>
    </source>
</evidence>
<feature type="domain" description="Guanylate kinase-like" evidence="5">
    <location>
        <begin position="502"/>
        <end position="715"/>
    </location>
</feature>
<protein>
    <recommendedName>
        <fullName evidence="10">MAGUK p55 subfamily member 6</fullName>
    </recommendedName>
</protein>
<evidence type="ECO:0000259" key="6">
    <source>
        <dbReference type="PROSITE" id="PS50106"/>
    </source>
</evidence>
<dbReference type="Pfam" id="PF00625">
    <property type="entry name" value="Guanylate_kin"/>
    <property type="match status" value="1"/>
</dbReference>
<dbReference type="PROSITE" id="PS50002">
    <property type="entry name" value="SH3"/>
    <property type="match status" value="1"/>
</dbReference>
<proteinExistence type="inferred from homology"/>
<dbReference type="Gene3D" id="2.30.42.10">
    <property type="match status" value="1"/>
</dbReference>
<dbReference type="PROSITE" id="PS00856">
    <property type="entry name" value="GUANYLATE_KINASE_1"/>
    <property type="match status" value="1"/>
</dbReference>
<dbReference type="InterPro" id="IPR008144">
    <property type="entry name" value="Guanylate_kin-like_dom"/>
</dbReference>
<dbReference type="InterPro" id="IPR027417">
    <property type="entry name" value="P-loop_NTPase"/>
</dbReference>
<keyword evidence="2 3" id="KW-0728">SH3 domain</keyword>
<feature type="domain" description="PDZ" evidence="6">
    <location>
        <begin position="274"/>
        <end position="353"/>
    </location>
</feature>
<comment type="similarity">
    <text evidence="1">Belongs to the MAGUK family.</text>
</comment>
<sequence>MLTAAFQHVRENLEELNDVGANETDLLFLKSLLDSPTMRSLIKHWTLELGFPQRVSKYSKYFKHPVRFEFQTSTQRLVCKQTKKQLLKQFRRQTLDELVVCLSNLELKTLPAIIIHLTSLLDESIKHNGSPRSSWGDVVKVQEKHVLQSTNEKDFPIKTVLTQGPNTPSASAKYFFEAQDKLEEKSESSGPLSTGNINLINDINKYCQKVIDLDAQELVSILSKPHFKSLLGTHDSIAERYNFPSSPDLAPLAEIDSIDLYPNGTAMTADAIRVIGLRKNPNEPLGLTVEEDENGNLVVARILAGGMIDKQALLSKGDIILEVNGIAVTSPEDLITEIAKSRDTVTLKIAPSFDDTSAITGLQNGKVVNGYGGNGINTMVYMRALFDYNPKVDTLLPCKEIGLEFQKGDVLQILNQNDPNWWQAKKVGWNEPTGLIPSQELEERRKAFVIPDHDFVHKISMCGTRISKKKRKILYQTKTNSEFDKAELLLYEEVTRMPPFKRKTLVLIGCHGVGRRTLKNRIINSDPNKFGGITPITSRPRREYEENGKTYWFMDRDDMEQDIREHKFLEYGEHNNHLYGTSLDSIRDVIKQGKMCVLDCNPTALKILHNSSEFMPYVVFIAAPGMEQLKHLYYENRPLGTSSRNLTFDRQSSIRYSSRRARTLESLASIYEEDDLRRTLEESSCMQRTYDKYIDLTIVNEDFDVTFRKVIEALDKMSTEHQWVPVNWTVRSASETLGRG</sequence>
<dbReference type="InterPro" id="IPR001452">
    <property type="entry name" value="SH3_domain"/>
</dbReference>
<name>A0ABR1B085_POLSC</name>
<dbReference type="InterPro" id="IPR020590">
    <property type="entry name" value="Guanylate_kinase_CS"/>
</dbReference>
<dbReference type="SMART" id="SM00326">
    <property type="entry name" value="SH3"/>
    <property type="match status" value="1"/>
</dbReference>
<accession>A0ABR1B085</accession>
<dbReference type="SMART" id="SM00228">
    <property type="entry name" value="PDZ"/>
    <property type="match status" value="1"/>
</dbReference>
<dbReference type="CDD" id="cd11862">
    <property type="entry name" value="SH3_MPP"/>
    <property type="match status" value="1"/>
</dbReference>
<dbReference type="Pfam" id="PF02828">
    <property type="entry name" value="L27"/>
    <property type="match status" value="1"/>
</dbReference>
<dbReference type="Gene3D" id="2.30.30.40">
    <property type="entry name" value="SH3 Domains"/>
    <property type="match status" value="1"/>
</dbReference>
<dbReference type="Gene3D" id="1.10.287.650">
    <property type="entry name" value="L27 domain"/>
    <property type="match status" value="1"/>
</dbReference>
<feature type="domain" description="L27" evidence="7">
    <location>
        <begin position="189"/>
        <end position="245"/>
    </location>
</feature>
<comment type="caution">
    <text evidence="8">The sequence shown here is derived from an EMBL/GenBank/DDBJ whole genome shotgun (WGS) entry which is preliminary data.</text>
</comment>